<feature type="transmembrane region" description="Helical" evidence="1">
    <location>
        <begin position="72"/>
        <end position="98"/>
    </location>
</feature>
<evidence type="ECO:0000313" key="3">
    <source>
        <dbReference type="Proteomes" id="UP000822142"/>
    </source>
</evidence>
<sequence length="254" mass="28595">MMWILVGIFGILSAVLLLGKGSFLIAGYNTASEEEKKKYKEKRLCRVIGLYMGGVTLLLALGAVLGEQAPDWYLVLAFVYLSIGTIVVILLCNTICVVKPPEEEKTGMESGKQQRMVKIINRCSVIFTLLLVVVIGISLVTGDVKTRFAGEKMKIVASYWPDYEIKREDIQKISHTNKLQPGKRTNGLGSMKLLEGHFRNEIYGDYMLFVYKDCKSYIVLETTGPTIVLNGETKEDTERLYEDMQKWAERGTET</sequence>
<feature type="transmembrane region" description="Helical" evidence="1">
    <location>
        <begin position="6"/>
        <end position="26"/>
    </location>
</feature>
<keyword evidence="1" id="KW-0812">Transmembrane</keyword>
<evidence type="ECO:0000313" key="2">
    <source>
        <dbReference type="EMBL" id="NSJ87286.1"/>
    </source>
</evidence>
<dbReference type="EMBL" id="JAAITA010000029">
    <property type="protein sequence ID" value="NSJ87286.1"/>
    <property type="molecule type" value="Genomic_DNA"/>
</dbReference>
<dbReference type="RefSeq" id="WP_173750148.1">
    <property type="nucleotide sequence ID" value="NZ_JAAITA010000029.1"/>
</dbReference>
<organism evidence="2 3">
    <name type="scientific">Blautia hansenii</name>
    <name type="common">Ruminococcus hansenii</name>
    <dbReference type="NCBI Taxonomy" id="1322"/>
    <lineage>
        <taxon>Bacteria</taxon>
        <taxon>Bacillati</taxon>
        <taxon>Bacillota</taxon>
        <taxon>Clostridia</taxon>
        <taxon>Lachnospirales</taxon>
        <taxon>Lachnospiraceae</taxon>
        <taxon>Blautia</taxon>
    </lineage>
</organism>
<keyword evidence="1" id="KW-0472">Membrane</keyword>
<feature type="transmembrane region" description="Helical" evidence="1">
    <location>
        <begin position="119"/>
        <end position="140"/>
    </location>
</feature>
<proteinExistence type="predicted"/>
<feature type="transmembrane region" description="Helical" evidence="1">
    <location>
        <begin position="47"/>
        <end position="66"/>
    </location>
</feature>
<dbReference type="InterPro" id="IPR017259">
    <property type="entry name" value="UCP037672"/>
</dbReference>
<reference evidence="2 3" key="1">
    <citation type="journal article" date="2020" name="Cell Host Microbe">
        <title>Functional and Genomic Variation between Human-Derived Isolates of Lachnospiraceae Reveals Inter- and Intra-Species Diversity.</title>
        <authorList>
            <person name="Sorbara M.T."/>
            <person name="Littmann E.R."/>
            <person name="Fontana E."/>
            <person name="Moody T.U."/>
            <person name="Kohout C.E."/>
            <person name="Gjonbalaj M."/>
            <person name="Eaton V."/>
            <person name="Seok R."/>
            <person name="Leiner I.M."/>
            <person name="Pamer E.G."/>
        </authorList>
    </citation>
    <scope>NUCLEOTIDE SEQUENCE [LARGE SCALE GENOMIC DNA]</scope>
    <source>
        <strain evidence="2 3">MSK.15.26</strain>
    </source>
</reference>
<protein>
    <submittedName>
        <fullName evidence="2">DUF3784 domain-containing protein</fullName>
    </submittedName>
</protein>
<comment type="caution">
    <text evidence="2">The sequence shown here is derived from an EMBL/GenBank/DDBJ whole genome shotgun (WGS) entry which is preliminary data.</text>
</comment>
<keyword evidence="3" id="KW-1185">Reference proteome</keyword>
<accession>A0ABX2I9W3</accession>
<dbReference type="Pfam" id="PF12650">
    <property type="entry name" value="DUF3784"/>
    <property type="match status" value="1"/>
</dbReference>
<dbReference type="Proteomes" id="UP000822142">
    <property type="component" value="Unassembled WGS sequence"/>
</dbReference>
<gene>
    <name evidence="2" type="ORF">G5A70_14165</name>
</gene>
<evidence type="ECO:0000256" key="1">
    <source>
        <dbReference type="SAM" id="Phobius"/>
    </source>
</evidence>
<name>A0ABX2I9W3_BLAHA</name>
<keyword evidence="1" id="KW-1133">Transmembrane helix</keyword>